<dbReference type="GO" id="GO:0042602">
    <property type="term" value="F:riboflavin reductase (NADPH) activity"/>
    <property type="evidence" value="ECO:0007669"/>
    <property type="project" value="TreeGrafter"/>
</dbReference>
<dbReference type="InterPro" id="IPR048574">
    <property type="entry name" value="RUBY_RBDX"/>
</dbReference>
<dbReference type="AlphaFoldDB" id="A0A1K1LM68"/>
<dbReference type="InterPro" id="IPR012349">
    <property type="entry name" value="Split_barrel_FMN-bd"/>
</dbReference>
<dbReference type="RefSeq" id="WP_072298985.1">
    <property type="nucleotide sequence ID" value="NZ_FPIP01000001.1"/>
</dbReference>
<dbReference type="InterPro" id="IPR050268">
    <property type="entry name" value="NADH-dep_flavin_reductase"/>
</dbReference>
<dbReference type="Gene3D" id="2.30.110.10">
    <property type="entry name" value="Electron Transport, Fmn-binding Protein, Chain A"/>
    <property type="match status" value="1"/>
</dbReference>
<dbReference type="PROSITE" id="PS51257">
    <property type="entry name" value="PROKAR_LIPOPROTEIN"/>
    <property type="match status" value="1"/>
</dbReference>
<dbReference type="Proteomes" id="UP000183461">
    <property type="component" value="Unassembled WGS sequence"/>
</dbReference>
<dbReference type="InterPro" id="IPR024934">
    <property type="entry name" value="Rubredoxin-like_dom"/>
</dbReference>
<dbReference type="SMART" id="SM00903">
    <property type="entry name" value="Flavin_Reduct"/>
    <property type="match status" value="1"/>
</dbReference>
<keyword evidence="2" id="KW-0560">Oxidoreductase</keyword>
<gene>
    <name evidence="4" type="ORF">SAMN02910280_0564</name>
</gene>
<feature type="domain" description="Rubredoxin-like" evidence="3">
    <location>
        <begin position="222"/>
        <end position="258"/>
    </location>
</feature>
<evidence type="ECO:0000259" key="3">
    <source>
        <dbReference type="PROSITE" id="PS50903"/>
    </source>
</evidence>
<dbReference type="Gene3D" id="2.20.28.10">
    <property type="match status" value="2"/>
</dbReference>
<dbReference type="Pfam" id="PF21349">
    <property type="entry name" value="RUBY_RBDX"/>
    <property type="match status" value="2"/>
</dbReference>
<protein>
    <submittedName>
        <fullName evidence="4">NADH-FMN oxidoreductase RutF, flavin reductase (DIM6/NTAB) family</fullName>
    </submittedName>
</protein>
<comment type="cofactor">
    <cofactor evidence="1">
        <name>Fe(3+)</name>
        <dbReference type="ChEBI" id="CHEBI:29034"/>
    </cofactor>
</comment>
<dbReference type="PANTHER" id="PTHR30466:SF1">
    <property type="entry name" value="FMN REDUCTASE (NADH) RUTF"/>
    <property type="match status" value="1"/>
</dbReference>
<dbReference type="EMBL" id="FPIP01000001">
    <property type="protein sequence ID" value="SFW11943.1"/>
    <property type="molecule type" value="Genomic_DNA"/>
</dbReference>
<dbReference type="GO" id="GO:0005506">
    <property type="term" value="F:iron ion binding"/>
    <property type="evidence" value="ECO:0007669"/>
    <property type="project" value="InterPro"/>
</dbReference>
<proteinExistence type="predicted"/>
<evidence type="ECO:0000313" key="5">
    <source>
        <dbReference type="Proteomes" id="UP000183461"/>
    </source>
</evidence>
<dbReference type="Pfam" id="PF01613">
    <property type="entry name" value="Flavin_Reduct"/>
    <property type="match status" value="1"/>
</dbReference>
<feature type="domain" description="Rubredoxin-like" evidence="3">
    <location>
        <begin position="169"/>
        <end position="205"/>
    </location>
</feature>
<name>A0A1K1LM68_RUMFL</name>
<dbReference type="SUPFAM" id="SSF50475">
    <property type="entry name" value="FMN-binding split barrel"/>
    <property type="match status" value="1"/>
</dbReference>
<sequence>MDKKAMYKISYGLFVVTACCDGKDNGCITNTLAQVTSTPNKVSLTVAKNNLTHDMIMSTGRFTASVISTDADFSLFKHFGFQSGRDVDKFADFTDCKRAENGTLIVTKGTNAYISCSVWHSIDLGTHTMFIGNVTDMEVLSDTPSATYEYYQSNIKPKPEAVGTTSDGQTIWRCVICGYEYVGEEVPDDFVCPICKHGKADFEKVSDGGHDAVPVGKTENGQTVWRCMVCGYEYIGDEVPADYECPICGVGADQFEKIS</sequence>
<dbReference type="PROSITE" id="PS50903">
    <property type="entry name" value="RUBREDOXIN_LIKE"/>
    <property type="match status" value="2"/>
</dbReference>
<accession>A0A1K1LM68</accession>
<dbReference type="PANTHER" id="PTHR30466">
    <property type="entry name" value="FLAVIN REDUCTASE"/>
    <property type="match status" value="1"/>
</dbReference>
<evidence type="ECO:0000256" key="1">
    <source>
        <dbReference type="ARBA" id="ARBA00001965"/>
    </source>
</evidence>
<organism evidence="4 5">
    <name type="scientific">Ruminococcus flavefaciens</name>
    <dbReference type="NCBI Taxonomy" id="1265"/>
    <lineage>
        <taxon>Bacteria</taxon>
        <taxon>Bacillati</taxon>
        <taxon>Bacillota</taxon>
        <taxon>Clostridia</taxon>
        <taxon>Eubacteriales</taxon>
        <taxon>Oscillospiraceae</taxon>
        <taxon>Ruminococcus</taxon>
    </lineage>
</organism>
<dbReference type="CDD" id="cd00350">
    <property type="entry name" value="rubredoxin_like"/>
    <property type="match status" value="2"/>
</dbReference>
<evidence type="ECO:0000256" key="2">
    <source>
        <dbReference type="ARBA" id="ARBA00023002"/>
    </source>
</evidence>
<evidence type="ECO:0000313" key="4">
    <source>
        <dbReference type="EMBL" id="SFW11943.1"/>
    </source>
</evidence>
<dbReference type="GO" id="GO:0010181">
    <property type="term" value="F:FMN binding"/>
    <property type="evidence" value="ECO:0007669"/>
    <property type="project" value="InterPro"/>
</dbReference>
<dbReference type="SUPFAM" id="SSF57802">
    <property type="entry name" value="Rubredoxin-like"/>
    <property type="match status" value="2"/>
</dbReference>
<reference evidence="4 5" key="1">
    <citation type="submission" date="2016-11" db="EMBL/GenBank/DDBJ databases">
        <authorList>
            <person name="Jaros S."/>
            <person name="Januszkiewicz K."/>
            <person name="Wedrychowicz H."/>
        </authorList>
    </citation>
    <scope>NUCLEOTIDE SEQUENCE [LARGE SCALE GENOMIC DNA]</scope>
    <source>
        <strain evidence="4 5">YL228</strain>
    </source>
</reference>
<dbReference type="InterPro" id="IPR002563">
    <property type="entry name" value="Flavin_Rdtase-like_dom"/>
</dbReference>